<reference evidence="2" key="1">
    <citation type="submission" date="2022-09" db="EMBL/GenBank/DDBJ databases">
        <title>Aureispira anguillicida sp. nov., isolated from Leptocephalus of Japanese eel Anguilla japonica.</title>
        <authorList>
            <person name="Yuasa K."/>
            <person name="Mekata T."/>
            <person name="Ikunari K."/>
        </authorList>
    </citation>
    <scope>NUCLEOTIDE SEQUENCE</scope>
    <source>
        <strain evidence="2">EL160426</strain>
    </source>
</reference>
<organism evidence="2 3">
    <name type="scientific">Aureispira anguillae</name>
    <dbReference type="NCBI Taxonomy" id="2864201"/>
    <lineage>
        <taxon>Bacteria</taxon>
        <taxon>Pseudomonadati</taxon>
        <taxon>Bacteroidota</taxon>
        <taxon>Saprospiria</taxon>
        <taxon>Saprospirales</taxon>
        <taxon>Saprospiraceae</taxon>
        <taxon>Aureispira</taxon>
    </lineage>
</organism>
<dbReference type="InterPro" id="IPR016181">
    <property type="entry name" value="Acyl_CoA_acyltransferase"/>
</dbReference>
<dbReference type="PROSITE" id="PS51186">
    <property type="entry name" value="GNAT"/>
    <property type="match status" value="1"/>
</dbReference>
<dbReference type="InterPro" id="IPR000182">
    <property type="entry name" value="GNAT_dom"/>
</dbReference>
<dbReference type="Pfam" id="PF00583">
    <property type="entry name" value="Acetyltransf_1"/>
    <property type="match status" value="1"/>
</dbReference>
<dbReference type="RefSeq" id="WP_264790052.1">
    <property type="nucleotide sequence ID" value="NZ_AP026867.1"/>
</dbReference>
<proteinExistence type="predicted"/>
<dbReference type="Gene3D" id="3.40.630.30">
    <property type="match status" value="1"/>
</dbReference>
<evidence type="ECO:0000313" key="2">
    <source>
        <dbReference type="EMBL" id="BDS14849.1"/>
    </source>
</evidence>
<feature type="domain" description="N-acetyltransferase" evidence="1">
    <location>
        <begin position="1"/>
        <end position="153"/>
    </location>
</feature>
<dbReference type="KEGG" id="aup:AsAng_0056310"/>
<dbReference type="Proteomes" id="UP001060919">
    <property type="component" value="Chromosome"/>
</dbReference>
<dbReference type="GO" id="GO:0016747">
    <property type="term" value="F:acyltransferase activity, transferring groups other than amino-acyl groups"/>
    <property type="evidence" value="ECO:0007669"/>
    <property type="project" value="InterPro"/>
</dbReference>
<dbReference type="EMBL" id="AP026867">
    <property type="protein sequence ID" value="BDS14849.1"/>
    <property type="molecule type" value="Genomic_DNA"/>
</dbReference>
<name>A0A915YKF3_9BACT</name>
<gene>
    <name evidence="2" type="ORF">AsAng_0056310</name>
</gene>
<dbReference type="SUPFAM" id="SSF55729">
    <property type="entry name" value="Acyl-CoA N-acyltransferases (Nat)"/>
    <property type="match status" value="1"/>
</dbReference>
<sequence>MHISNLSNTNLEDIVFAILMAFDGYFVTMPSDVAYWSNRFQCARVDWEYSYGMFDKDNNLIGFIINGIDYIGGDLVAFNTGTGVISKYRGQRIVDQLYQYALPLLKIRGISICALEVIQKNDRAVHVYKRIGFSIAKSYRCFKGKLPLSLYQTSIKAVDLETIKTAPQHFYAWDNVNAALLKASKGIYECYEVLNKGETVGFFVVNPISGHLPQFEIYNTQEPKHWALIFDGIAQCTRNVSINNVNAQRTVLVEQLEALNLTNSINQYEMELRIG</sequence>
<evidence type="ECO:0000313" key="3">
    <source>
        <dbReference type="Proteomes" id="UP001060919"/>
    </source>
</evidence>
<protein>
    <submittedName>
        <fullName evidence="2">GNAT family N-acetyltransferase</fullName>
    </submittedName>
</protein>
<evidence type="ECO:0000259" key="1">
    <source>
        <dbReference type="PROSITE" id="PS51186"/>
    </source>
</evidence>
<keyword evidence="3" id="KW-1185">Reference proteome</keyword>
<accession>A0A915YKF3</accession>
<dbReference type="AlphaFoldDB" id="A0A915YKF3"/>